<dbReference type="Proteomes" id="UP000076574">
    <property type="component" value="Unassembled WGS sequence"/>
</dbReference>
<name>A0A161QW81_9BRAD</name>
<feature type="transmembrane region" description="Helical" evidence="7">
    <location>
        <begin position="189"/>
        <end position="212"/>
    </location>
</feature>
<sequence length="448" mass="47834">MTPRPLWRTFLTFLAPMMLSNILQSLFGTINSIYVGQMIGVDALAAASVFFPVMFFFISFVVGLGAGASVLIGQAWGAGERHKVKAVAGTTLAVALLLAVIIAVFGGLLSRPMMVALATPADVLDQASAYARIMMLAMPATFIFILMTSMMRGVGDTVTPLWALALSTFIGLTVTPALIQGWFGLPRLGVASAACAAAASSAFTLLWLAMYLRRKKHALAPDAEFLRRIRLDPALLRKVLRIGIPSAIGMAVMSVAELVLLGLVNGFGSNATAAYGAVNQILSYVQFPAISISITASIFGAQAIGRGQADRLGAIVRTGLLMNLVLTGGLVAIAYLFSRTLMSFFIVDPAVLELAQRSLHIVLWSSVLFGMATTFSGMMRASGTVFAPLALLVFAIVAIEVPSAVILSRTIGLDGVWAAYPITFCAMFVLQMSYYMLVWRKRTVQRLI</sequence>
<dbReference type="Pfam" id="PF01554">
    <property type="entry name" value="MatE"/>
    <property type="match status" value="2"/>
</dbReference>
<evidence type="ECO:0000256" key="7">
    <source>
        <dbReference type="SAM" id="Phobius"/>
    </source>
</evidence>
<dbReference type="PANTHER" id="PTHR43549:SF3">
    <property type="entry name" value="MULTIDRUG RESISTANCE PROTEIN YPNP-RELATED"/>
    <property type="match status" value="1"/>
</dbReference>
<evidence type="ECO:0000256" key="2">
    <source>
        <dbReference type="ARBA" id="ARBA00022448"/>
    </source>
</evidence>
<evidence type="ECO:0000256" key="3">
    <source>
        <dbReference type="ARBA" id="ARBA00022475"/>
    </source>
</evidence>
<dbReference type="PANTHER" id="PTHR43549">
    <property type="entry name" value="MULTIDRUG RESISTANCE PROTEIN YPNP-RELATED"/>
    <property type="match status" value="1"/>
</dbReference>
<feature type="transmembrane region" description="Helical" evidence="7">
    <location>
        <begin position="84"/>
        <end position="109"/>
    </location>
</feature>
<feature type="transmembrane region" description="Helical" evidence="7">
    <location>
        <begin position="358"/>
        <end position="378"/>
    </location>
</feature>
<dbReference type="AlphaFoldDB" id="A0A161QW81"/>
<keyword evidence="9" id="KW-1185">Reference proteome</keyword>
<dbReference type="InterPro" id="IPR052031">
    <property type="entry name" value="Membrane_Transporter-Flippase"/>
</dbReference>
<evidence type="ECO:0000256" key="6">
    <source>
        <dbReference type="ARBA" id="ARBA00023136"/>
    </source>
</evidence>
<dbReference type="CDD" id="cd13138">
    <property type="entry name" value="MATE_yoeA_like"/>
    <property type="match status" value="1"/>
</dbReference>
<reference evidence="8 9" key="1">
    <citation type="submission" date="2016-03" db="EMBL/GenBank/DDBJ databases">
        <title>Microsymbionts genomes from the relict species Vavilovia formosa (Stev.) Fed.</title>
        <authorList>
            <person name="Kopat V."/>
            <person name="Chirak E."/>
            <person name="Kimeklis A."/>
            <person name="Andronov E."/>
        </authorList>
    </citation>
    <scope>NUCLEOTIDE SEQUENCE [LARGE SCALE GENOMIC DNA]</scope>
    <source>
        <strain evidence="8 9">Vaf07</strain>
    </source>
</reference>
<feature type="transmembrane region" description="Helical" evidence="7">
    <location>
        <begin position="239"/>
        <end position="261"/>
    </location>
</feature>
<accession>A0A161QW81</accession>
<keyword evidence="3" id="KW-1003">Cell membrane</keyword>
<dbReference type="InterPro" id="IPR048279">
    <property type="entry name" value="MdtK-like"/>
</dbReference>
<feature type="transmembrane region" description="Helical" evidence="7">
    <location>
        <begin position="418"/>
        <end position="438"/>
    </location>
</feature>
<dbReference type="InterPro" id="IPR002528">
    <property type="entry name" value="MATE_fam"/>
</dbReference>
<dbReference type="GO" id="GO:0015297">
    <property type="term" value="F:antiporter activity"/>
    <property type="evidence" value="ECO:0007669"/>
    <property type="project" value="InterPro"/>
</dbReference>
<dbReference type="GO" id="GO:0042910">
    <property type="term" value="F:xenobiotic transmembrane transporter activity"/>
    <property type="evidence" value="ECO:0007669"/>
    <property type="project" value="InterPro"/>
</dbReference>
<evidence type="ECO:0000313" key="8">
    <source>
        <dbReference type="EMBL" id="KZD25984.1"/>
    </source>
</evidence>
<organism evidence="8 9">
    <name type="scientific">Tardiphaga robiniae</name>
    <dbReference type="NCBI Taxonomy" id="943830"/>
    <lineage>
        <taxon>Bacteria</taxon>
        <taxon>Pseudomonadati</taxon>
        <taxon>Pseudomonadota</taxon>
        <taxon>Alphaproteobacteria</taxon>
        <taxon>Hyphomicrobiales</taxon>
        <taxon>Nitrobacteraceae</taxon>
        <taxon>Tardiphaga</taxon>
    </lineage>
</organism>
<dbReference type="NCBIfam" id="TIGR00797">
    <property type="entry name" value="matE"/>
    <property type="match status" value="1"/>
</dbReference>
<feature type="transmembrane region" description="Helical" evidence="7">
    <location>
        <begin position="129"/>
        <end position="149"/>
    </location>
</feature>
<dbReference type="PIRSF" id="PIRSF006603">
    <property type="entry name" value="DinF"/>
    <property type="match status" value="1"/>
</dbReference>
<dbReference type="EMBL" id="LVYV01000001">
    <property type="protein sequence ID" value="KZD25984.1"/>
    <property type="molecule type" value="Genomic_DNA"/>
</dbReference>
<evidence type="ECO:0000256" key="5">
    <source>
        <dbReference type="ARBA" id="ARBA00022989"/>
    </source>
</evidence>
<evidence type="ECO:0000256" key="1">
    <source>
        <dbReference type="ARBA" id="ARBA00004429"/>
    </source>
</evidence>
<comment type="caution">
    <text evidence="8">The sequence shown here is derived from an EMBL/GenBank/DDBJ whole genome shotgun (WGS) entry which is preliminary data.</text>
</comment>
<keyword evidence="5 7" id="KW-1133">Transmembrane helix</keyword>
<feature type="transmembrane region" description="Helical" evidence="7">
    <location>
        <begin position="281"/>
        <end position="299"/>
    </location>
</feature>
<feature type="transmembrane region" description="Helical" evidence="7">
    <location>
        <begin position="161"/>
        <end position="183"/>
    </location>
</feature>
<protein>
    <submittedName>
        <fullName evidence="8">MATE family efflux transporter</fullName>
    </submittedName>
</protein>
<keyword evidence="2" id="KW-0813">Transport</keyword>
<keyword evidence="6 7" id="KW-0472">Membrane</keyword>
<proteinExistence type="predicted"/>
<gene>
    <name evidence="8" type="ORF">A4A58_04795</name>
</gene>
<feature type="transmembrane region" description="Helical" evidence="7">
    <location>
        <begin position="385"/>
        <end position="406"/>
    </location>
</feature>
<dbReference type="GO" id="GO:0005886">
    <property type="term" value="C:plasma membrane"/>
    <property type="evidence" value="ECO:0007669"/>
    <property type="project" value="UniProtKB-SubCell"/>
</dbReference>
<evidence type="ECO:0000313" key="9">
    <source>
        <dbReference type="Proteomes" id="UP000076574"/>
    </source>
</evidence>
<evidence type="ECO:0000256" key="4">
    <source>
        <dbReference type="ARBA" id="ARBA00022692"/>
    </source>
</evidence>
<keyword evidence="4 7" id="KW-0812">Transmembrane</keyword>
<comment type="subcellular location">
    <subcellularLocation>
        <location evidence="1">Cell inner membrane</location>
        <topology evidence="1">Multi-pass membrane protein</topology>
    </subcellularLocation>
</comment>
<feature type="transmembrane region" description="Helical" evidence="7">
    <location>
        <begin position="49"/>
        <end position="72"/>
    </location>
</feature>
<feature type="transmembrane region" description="Helical" evidence="7">
    <location>
        <begin position="320"/>
        <end position="338"/>
    </location>
</feature>
<dbReference type="STRING" id="943830.A4A58_04795"/>